<reference evidence="11 12" key="1">
    <citation type="submission" date="2019-11" db="EMBL/GenBank/DDBJ databases">
        <title>Type strains purchased from KCTC, JCM and DSMZ.</title>
        <authorList>
            <person name="Lu H."/>
        </authorList>
    </citation>
    <scope>NUCLEOTIDE SEQUENCE [LARGE SCALE GENOMIC DNA]</scope>
    <source>
        <strain evidence="11 12">DSM 103461</strain>
    </source>
</reference>
<dbReference type="InterPro" id="IPR006101">
    <property type="entry name" value="Glyco_hydro_2"/>
</dbReference>
<feature type="region of interest" description="Disordered" evidence="4">
    <location>
        <begin position="750"/>
        <end position="769"/>
    </location>
</feature>
<evidence type="ECO:0000259" key="10">
    <source>
        <dbReference type="Pfam" id="PF18565"/>
    </source>
</evidence>
<dbReference type="InterPro" id="IPR013783">
    <property type="entry name" value="Ig-like_fold"/>
</dbReference>
<dbReference type="InterPro" id="IPR032311">
    <property type="entry name" value="DUF4982"/>
</dbReference>
<dbReference type="NCBIfam" id="NF041462">
    <property type="entry name" value="GalA"/>
    <property type="match status" value="1"/>
</dbReference>
<comment type="similarity">
    <text evidence="1">Belongs to the glycosyl hydrolase 2 family.</text>
</comment>
<dbReference type="Pfam" id="PF02836">
    <property type="entry name" value="Glyco_hydro_2_C"/>
    <property type="match status" value="2"/>
</dbReference>
<keyword evidence="5" id="KW-0732">Signal</keyword>
<feature type="chain" id="PRO_5047229041" evidence="5">
    <location>
        <begin position="31"/>
        <end position="962"/>
    </location>
</feature>
<protein>
    <submittedName>
        <fullName evidence="11">DUF4982 domain-containing protein</fullName>
    </submittedName>
</protein>
<evidence type="ECO:0000313" key="11">
    <source>
        <dbReference type="EMBL" id="MTW32412.1"/>
    </source>
</evidence>
<dbReference type="EMBL" id="WNKW01000001">
    <property type="protein sequence ID" value="MTW32412.1"/>
    <property type="molecule type" value="Genomic_DNA"/>
</dbReference>
<dbReference type="InterPro" id="IPR008979">
    <property type="entry name" value="Galactose-bd-like_sf"/>
</dbReference>
<dbReference type="Pfam" id="PF02837">
    <property type="entry name" value="Glyco_hydro_2_N"/>
    <property type="match status" value="1"/>
</dbReference>
<feature type="domain" description="Glycoside hydrolase family 2 catalytic" evidence="7">
    <location>
        <begin position="342"/>
        <end position="413"/>
    </location>
</feature>
<comment type="caution">
    <text evidence="11">The sequence shown here is derived from an EMBL/GenBank/DDBJ whole genome shotgun (WGS) entry which is preliminary data.</text>
</comment>
<evidence type="ECO:0000256" key="2">
    <source>
        <dbReference type="ARBA" id="ARBA00022801"/>
    </source>
</evidence>
<evidence type="ECO:0000259" key="9">
    <source>
        <dbReference type="Pfam" id="PF16355"/>
    </source>
</evidence>
<dbReference type="Pfam" id="PF00703">
    <property type="entry name" value="Glyco_hydro_2"/>
    <property type="match status" value="1"/>
</dbReference>
<evidence type="ECO:0000259" key="6">
    <source>
        <dbReference type="Pfam" id="PF00703"/>
    </source>
</evidence>
<dbReference type="SUPFAM" id="SSF51445">
    <property type="entry name" value="(Trans)glycosidases"/>
    <property type="match status" value="1"/>
</dbReference>
<dbReference type="Pfam" id="PF18565">
    <property type="entry name" value="Glyco_hydro2_C5"/>
    <property type="match status" value="1"/>
</dbReference>
<dbReference type="PRINTS" id="PR00132">
    <property type="entry name" value="GLHYDRLASE2"/>
</dbReference>
<dbReference type="InterPro" id="IPR006103">
    <property type="entry name" value="Glyco_hydro_2_cat"/>
</dbReference>
<feature type="domain" description="Glycoside hydrolase family 2" evidence="10">
    <location>
        <begin position="705"/>
        <end position="807"/>
    </location>
</feature>
<dbReference type="InterPro" id="IPR048230">
    <property type="entry name" value="GalA-like"/>
</dbReference>
<keyword evidence="3" id="KW-0326">Glycosidase</keyword>
<evidence type="ECO:0000256" key="1">
    <source>
        <dbReference type="ARBA" id="ARBA00007401"/>
    </source>
</evidence>
<dbReference type="InterPro" id="IPR017853">
    <property type="entry name" value="GH"/>
</dbReference>
<dbReference type="Pfam" id="PF16355">
    <property type="entry name" value="DUF4982"/>
    <property type="match status" value="1"/>
</dbReference>
<feature type="domain" description="DUF4982" evidence="9">
    <location>
        <begin position="635"/>
        <end position="692"/>
    </location>
</feature>
<feature type="domain" description="Glycoside hydrolase family 2 immunoglobulin-like beta-sandwich" evidence="6">
    <location>
        <begin position="226"/>
        <end position="331"/>
    </location>
</feature>
<dbReference type="InterPro" id="IPR051913">
    <property type="entry name" value="GH2_Domain-Containing"/>
</dbReference>
<dbReference type="SUPFAM" id="SSF49785">
    <property type="entry name" value="Galactose-binding domain-like"/>
    <property type="match status" value="1"/>
</dbReference>
<dbReference type="Gene3D" id="2.60.120.260">
    <property type="entry name" value="Galactose-binding domain-like"/>
    <property type="match status" value="2"/>
</dbReference>
<keyword evidence="12" id="KW-1185">Reference proteome</keyword>
<sequence length="962" mass="105721">MISTLLFILRGCSAAMAMLLTLGISVVALAAPDIASVSASANTGRERLSLDRGWLFHLGDIVSPEVKGHGASYGYGKAGFAWGPAGTTYDDGDWRTLNLPHDWAVEGPFDAQENLAQGYRPRGVGWYRRYLRIEPAERGRQFELQFDAIATHATVWVNGILVHRNWSGYNGSNIDITPYLRYGDEMNTIAVRADAVPMEGWWYEGAGIYRHAWLVKRAPLHIATDGLHATPRRSPQGRWTIPVAVTLKNGGKAGASAMVEVTLRDPSGVLVASRRSKIQVPVLAQAVAQLPLAIDKPLLWSLEQPQLYQVSAKVIQNGATIDETSLNTGLRDMHFDPARGAFLNGRHVKLQGVSIHQDHAGVGVAVPDAIWAYRLRRLKELGANAIRFTHGAPAAEILDMADRMGFLVMDENRNFNISPDYLPQLEWLVRRDRHHPSVVLWSLFNEEPMQSTEAGYQMTRTMAAAVKALDDTRPVTAAMNGGFFGPYSVAHALDVVGANYQVDAYDKFHQQFPNVPFTSSEDTSAFMTRGVYSTDQSTNVFASYDEDYASWGNSHRDAWEAIARRPYVAGGFVWTGFDYRGEPTPNQWPAVNSVFGIMDLNGFAKNAYYIHQVQWIKDQPLVHIAPHWNWAGREGQQIRVMVMSNADKVALLLNGQLLGEQQVDPYRMNYFQVAYAPGKLEALAYRDGKQVAHTSVETTGAAVRIELVPDRGELCGDGRDAMPITVRALDAQGRPVPLADAEIRFAVHGAGRSLGHGNGDPTSHEDEQGPTRRLFNGLAQLIVQSQDDSAGELVVEASAQGLAPARLVLPVRATAPIATQPASAAPYNTVNYWRISPHSDVRPDPNQALADFDMNTWEYGDPPMLHAAQSAQPGYRIFRASFTPRKKLADGGGMLHFLRLAGRAEVWLDGRLIGRKDDYAPAPLRVALPAGSGARQLNVLIEGQQGQRSGIEGVVRIEPAFP</sequence>
<dbReference type="InterPro" id="IPR036156">
    <property type="entry name" value="Beta-gal/glucu_dom_sf"/>
</dbReference>
<dbReference type="InterPro" id="IPR040605">
    <property type="entry name" value="Glyco_hydro2_dom5"/>
</dbReference>
<name>A0ABW9SP12_9BURK</name>
<evidence type="ECO:0000313" key="12">
    <source>
        <dbReference type="Proteomes" id="UP000735592"/>
    </source>
</evidence>
<proteinExistence type="inferred from homology"/>
<dbReference type="PANTHER" id="PTHR42732">
    <property type="entry name" value="BETA-GALACTOSIDASE"/>
    <property type="match status" value="1"/>
</dbReference>
<dbReference type="Gene3D" id="3.20.20.80">
    <property type="entry name" value="Glycosidases"/>
    <property type="match status" value="1"/>
</dbReference>
<evidence type="ECO:0000256" key="3">
    <source>
        <dbReference type="ARBA" id="ARBA00023295"/>
    </source>
</evidence>
<accession>A0ABW9SP12</accession>
<evidence type="ECO:0000256" key="5">
    <source>
        <dbReference type="SAM" id="SignalP"/>
    </source>
</evidence>
<feature type="signal peptide" evidence="5">
    <location>
        <begin position="1"/>
        <end position="30"/>
    </location>
</feature>
<dbReference type="PANTHER" id="PTHR42732:SF1">
    <property type="entry name" value="BETA-MANNOSIDASE"/>
    <property type="match status" value="1"/>
</dbReference>
<dbReference type="Gene3D" id="2.60.40.10">
    <property type="entry name" value="Immunoglobulins"/>
    <property type="match status" value="3"/>
</dbReference>
<dbReference type="InterPro" id="IPR006104">
    <property type="entry name" value="Glyco_hydro_2_N"/>
</dbReference>
<feature type="domain" description="Glycosyl hydrolases family 2 sugar binding" evidence="8">
    <location>
        <begin position="122"/>
        <end position="216"/>
    </location>
</feature>
<gene>
    <name evidence="11" type="ORF">GM655_06170</name>
</gene>
<organism evidence="11 12">
    <name type="scientific">Pseudoduganella danionis</name>
    <dbReference type="NCBI Taxonomy" id="1890295"/>
    <lineage>
        <taxon>Bacteria</taxon>
        <taxon>Pseudomonadati</taxon>
        <taxon>Pseudomonadota</taxon>
        <taxon>Betaproteobacteria</taxon>
        <taxon>Burkholderiales</taxon>
        <taxon>Oxalobacteraceae</taxon>
        <taxon>Telluria group</taxon>
        <taxon>Pseudoduganella</taxon>
    </lineage>
</organism>
<evidence type="ECO:0000259" key="8">
    <source>
        <dbReference type="Pfam" id="PF02837"/>
    </source>
</evidence>
<evidence type="ECO:0000256" key="4">
    <source>
        <dbReference type="SAM" id="MobiDB-lite"/>
    </source>
</evidence>
<dbReference type="Proteomes" id="UP000735592">
    <property type="component" value="Unassembled WGS sequence"/>
</dbReference>
<feature type="domain" description="Glycoside hydrolase family 2 catalytic" evidence="7">
    <location>
        <begin position="419"/>
        <end position="585"/>
    </location>
</feature>
<evidence type="ECO:0000259" key="7">
    <source>
        <dbReference type="Pfam" id="PF02836"/>
    </source>
</evidence>
<keyword evidence="2" id="KW-0378">Hydrolase</keyword>
<dbReference type="InterPro" id="IPR006102">
    <property type="entry name" value="Ig-like_GH2"/>
</dbReference>
<dbReference type="SUPFAM" id="SSF49303">
    <property type="entry name" value="beta-Galactosidase/glucuronidase domain"/>
    <property type="match status" value="1"/>
</dbReference>